<proteinExistence type="predicted"/>
<evidence type="ECO:0000313" key="2">
    <source>
        <dbReference type="Proteomes" id="UP000002059"/>
    </source>
</evidence>
<dbReference type="AlphaFoldDB" id="C1GSL2"/>
<dbReference type="GeneID" id="9100059"/>
<dbReference type="OrthoDB" id="4354814at2759"/>
<dbReference type="RefSeq" id="XP_015701273.1">
    <property type="nucleotide sequence ID" value="XM_015844365.1"/>
</dbReference>
<reference evidence="1 2" key="1">
    <citation type="journal article" date="2011" name="PLoS Genet.">
        <title>Comparative genomic analysis of human fungal pathogens causing paracoccidioidomycosis.</title>
        <authorList>
            <person name="Desjardins C.A."/>
            <person name="Champion M.D."/>
            <person name="Holder J.W."/>
            <person name="Muszewska A."/>
            <person name="Goldberg J."/>
            <person name="Bailao A.M."/>
            <person name="Brigido M.M."/>
            <person name="Ferreira M.E."/>
            <person name="Garcia A.M."/>
            <person name="Grynberg M."/>
            <person name="Gujja S."/>
            <person name="Heiman D.I."/>
            <person name="Henn M.R."/>
            <person name="Kodira C.D."/>
            <person name="Leon-Narvaez H."/>
            <person name="Longo L.V."/>
            <person name="Ma L.J."/>
            <person name="Malavazi I."/>
            <person name="Matsuo A.L."/>
            <person name="Morais F.V."/>
            <person name="Pereira M."/>
            <person name="Rodriguez-Brito S."/>
            <person name="Sakthikumar S."/>
            <person name="Salem-Izacc S.M."/>
            <person name="Sykes S.M."/>
            <person name="Teixeira M.M."/>
            <person name="Vallejo M.C."/>
            <person name="Walter M.E."/>
            <person name="Yandava C."/>
            <person name="Young S."/>
            <person name="Zeng Q."/>
            <person name="Zucker J."/>
            <person name="Felipe M.S."/>
            <person name="Goldman G.H."/>
            <person name="Haas B.J."/>
            <person name="McEwen J.G."/>
            <person name="Nino-Vega G."/>
            <person name="Puccia R."/>
            <person name="San-Blas G."/>
            <person name="Soares C.M."/>
            <person name="Birren B.W."/>
            <person name="Cuomo C.A."/>
        </authorList>
    </citation>
    <scope>NUCLEOTIDE SEQUENCE [LARGE SCALE GENOMIC DNA]</scope>
    <source>
        <strain evidence="2">ATCC MYA-826 / Pb01</strain>
    </source>
</reference>
<dbReference type="OMA" id="LNSTINX"/>
<organism evidence="1 2">
    <name type="scientific">Paracoccidioides lutzii (strain ATCC MYA-826 / Pb01)</name>
    <name type="common">Paracoccidioides brasiliensis</name>
    <dbReference type="NCBI Taxonomy" id="502779"/>
    <lineage>
        <taxon>Eukaryota</taxon>
        <taxon>Fungi</taxon>
        <taxon>Dikarya</taxon>
        <taxon>Ascomycota</taxon>
        <taxon>Pezizomycotina</taxon>
        <taxon>Eurotiomycetes</taxon>
        <taxon>Eurotiomycetidae</taxon>
        <taxon>Onygenales</taxon>
        <taxon>Ajellomycetaceae</taxon>
        <taxon>Paracoccidioides</taxon>
    </lineage>
</organism>
<keyword evidence="2" id="KW-1185">Reference proteome</keyword>
<dbReference type="STRING" id="502779.C1GSL2"/>
<sequence>MHTPTPPGTSYSSQASWATATPHNVHQLKQQAEKVRKYIKRCMQSPPSSTHQALSQFVKGCQMTIYRIALLEQEVKELRAANAKQKRKWETDCIYIVQDGALGVEEGLNHVQRVNKWEVEVVEAADSQP</sequence>
<gene>
    <name evidence="1" type="ORF">PAAG_01507</name>
</gene>
<evidence type="ECO:0000313" key="1">
    <source>
        <dbReference type="EMBL" id="EEH39045.2"/>
    </source>
</evidence>
<dbReference type="EMBL" id="KN293994">
    <property type="protein sequence ID" value="EEH39045.2"/>
    <property type="molecule type" value="Genomic_DNA"/>
</dbReference>
<accession>C1GSL2</accession>
<dbReference type="HOGENOM" id="CLU_1949461_0_0_1"/>
<name>C1GSL2_PARBA</name>
<dbReference type="Proteomes" id="UP000002059">
    <property type="component" value="Partially assembled WGS sequence"/>
</dbReference>
<dbReference type="VEuPathDB" id="FungiDB:PAAG_01507"/>
<dbReference type="KEGG" id="pbl:PAAG_01507"/>
<protein>
    <submittedName>
        <fullName evidence="1">Uncharacterized protein</fullName>
    </submittedName>
</protein>